<feature type="domain" description="Cell envelope-related transcriptional attenuator" evidence="3">
    <location>
        <begin position="82"/>
        <end position="231"/>
    </location>
</feature>
<dbReference type="NCBIfam" id="TIGR00350">
    <property type="entry name" value="lytR_cpsA_psr"/>
    <property type="match status" value="1"/>
</dbReference>
<name>A0A329LWY4_9BACL</name>
<dbReference type="Proteomes" id="UP000250369">
    <property type="component" value="Unassembled WGS sequence"/>
</dbReference>
<dbReference type="EMBL" id="QMFB01000035">
    <property type="protein sequence ID" value="RAV11928.1"/>
    <property type="molecule type" value="Genomic_DNA"/>
</dbReference>
<dbReference type="InterPro" id="IPR050922">
    <property type="entry name" value="LytR/CpsA/Psr_CW_biosynth"/>
</dbReference>
<comment type="caution">
    <text evidence="4">The sequence shown here is derived from an EMBL/GenBank/DDBJ whole genome shotgun (WGS) entry which is preliminary data.</text>
</comment>
<dbReference type="PANTHER" id="PTHR33392">
    <property type="entry name" value="POLYISOPRENYL-TEICHOIC ACID--PEPTIDOGLYCAN TEICHOIC ACID TRANSFERASE TAGU"/>
    <property type="match status" value="1"/>
</dbReference>
<protein>
    <submittedName>
        <fullName evidence="4">LytR family transcriptional regulator</fullName>
    </submittedName>
</protein>
<feature type="region of interest" description="Disordered" evidence="2">
    <location>
        <begin position="311"/>
        <end position="359"/>
    </location>
</feature>
<dbReference type="AlphaFoldDB" id="A0A329LWY4"/>
<gene>
    <name evidence="4" type="ORF">DQG23_35530</name>
</gene>
<evidence type="ECO:0000256" key="2">
    <source>
        <dbReference type="SAM" id="MobiDB-lite"/>
    </source>
</evidence>
<organism evidence="4 5">
    <name type="scientific">Paenibacillus contaminans</name>
    <dbReference type="NCBI Taxonomy" id="450362"/>
    <lineage>
        <taxon>Bacteria</taxon>
        <taxon>Bacillati</taxon>
        <taxon>Bacillota</taxon>
        <taxon>Bacilli</taxon>
        <taxon>Bacillales</taxon>
        <taxon>Paenibacillaceae</taxon>
        <taxon>Paenibacillus</taxon>
    </lineage>
</organism>
<reference evidence="4 5" key="1">
    <citation type="journal article" date="2009" name="Int. J. Syst. Evol. Microbiol.">
        <title>Paenibacillus contaminans sp. nov., isolated from a contaminated laboratory plate.</title>
        <authorList>
            <person name="Chou J.H."/>
            <person name="Lee J.H."/>
            <person name="Lin M.C."/>
            <person name="Chang P.S."/>
            <person name="Arun A.B."/>
            <person name="Young C.C."/>
            <person name="Chen W.M."/>
        </authorList>
    </citation>
    <scope>NUCLEOTIDE SEQUENCE [LARGE SCALE GENOMIC DNA]</scope>
    <source>
        <strain evidence="4 5">CKOBP-6</strain>
    </source>
</reference>
<dbReference type="Pfam" id="PF03816">
    <property type="entry name" value="LytR_cpsA_psr"/>
    <property type="match status" value="1"/>
</dbReference>
<dbReference type="OrthoDB" id="9782542at2"/>
<dbReference type="Gene3D" id="3.40.630.190">
    <property type="entry name" value="LCP protein"/>
    <property type="match status" value="1"/>
</dbReference>
<dbReference type="InterPro" id="IPR004474">
    <property type="entry name" value="LytR_CpsA_psr"/>
</dbReference>
<sequence length="359" mass="38965">MLTLMVILLGTAGYYGYSVYSFANSIHKDPGESNIQSVKPQTVSNKTPTETYTPPVWEGKSRVNVLLLGGDSRGLKDGEVPRSDTLMVASIDPVTKKAHLISILRDTYVKIPGHGEDRINSALAIDGPALAMRTVGDLLGIPIQYYVYTDFKGFIALIDAVGGIDIDVEKNMKYSDSADDHVYDINLKKGMQHMDGKTALQYVRFRHDALSDFARTERQRKFMTALAEKLQTTSSLLKLPRILQSIDPYIETNLSVMDMVKLGSLGFEAKASGIEGMQVPPAELLEEKQVRGAEVIGVNPSKLQTYIQKKFKGEDTTQPPGKVSAAEKTGGTTTSTGSKSGASAPGSTTKPPSTLNKSE</sequence>
<accession>A0A329LWY4</accession>
<feature type="compositionally biased region" description="Polar residues" evidence="2">
    <location>
        <begin position="350"/>
        <end position="359"/>
    </location>
</feature>
<dbReference type="PANTHER" id="PTHR33392:SF6">
    <property type="entry name" value="POLYISOPRENYL-TEICHOIC ACID--PEPTIDOGLYCAN TEICHOIC ACID TRANSFERASE TAGU"/>
    <property type="match status" value="1"/>
</dbReference>
<keyword evidence="5" id="KW-1185">Reference proteome</keyword>
<evidence type="ECO:0000313" key="5">
    <source>
        <dbReference type="Proteomes" id="UP000250369"/>
    </source>
</evidence>
<evidence type="ECO:0000259" key="3">
    <source>
        <dbReference type="Pfam" id="PF03816"/>
    </source>
</evidence>
<feature type="compositionally biased region" description="Low complexity" evidence="2">
    <location>
        <begin position="324"/>
        <end position="349"/>
    </location>
</feature>
<evidence type="ECO:0000256" key="1">
    <source>
        <dbReference type="ARBA" id="ARBA00006068"/>
    </source>
</evidence>
<comment type="similarity">
    <text evidence="1">Belongs to the LytR/CpsA/Psr (LCP) family.</text>
</comment>
<dbReference type="RefSeq" id="WP_113035823.1">
    <property type="nucleotide sequence ID" value="NZ_QMFB01000035.1"/>
</dbReference>
<evidence type="ECO:0000313" key="4">
    <source>
        <dbReference type="EMBL" id="RAV11928.1"/>
    </source>
</evidence>
<proteinExistence type="inferred from homology"/>